<keyword evidence="2" id="KW-0442">Lipid degradation</keyword>
<evidence type="ECO:0000256" key="1">
    <source>
        <dbReference type="ARBA" id="ARBA00022801"/>
    </source>
</evidence>
<organism evidence="5 6">
    <name type="scientific">Polynucleobacter antarcticus</name>
    <dbReference type="NCBI Taxonomy" id="1743162"/>
    <lineage>
        <taxon>Bacteria</taxon>
        <taxon>Pseudomonadati</taxon>
        <taxon>Pseudomonadota</taxon>
        <taxon>Betaproteobacteria</taxon>
        <taxon>Burkholderiales</taxon>
        <taxon>Burkholderiaceae</taxon>
        <taxon>Polynucleobacter</taxon>
    </lineage>
</organism>
<dbReference type="InterPro" id="IPR006311">
    <property type="entry name" value="TAT_signal"/>
</dbReference>
<dbReference type="GO" id="GO:0003847">
    <property type="term" value="F:1-alkyl-2-acetylglycerophosphocholine esterase activity"/>
    <property type="evidence" value="ECO:0007669"/>
    <property type="project" value="TreeGrafter"/>
</dbReference>
<dbReference type="KEGG" id="pani:DCO16_09070"/>
<evidence type="ECO:0000313" key="6">
    <source>
        <dbReference type="Proteomes" id="UP000500806"/>
    </source>
</evidence>
<dbReference type="AlphaFoldDB" id="A0A6M9PWP5"/>
<dbReference type="PANTHER" id="PTHR10272:SF0">
    <property type="entry name" value="PLATELET-ACTIVATING FACTOR ACETYLHYDROLASE"/>
    <property type="match status" value="1"/>
</dbReference>
<protein>
    <submittedName>
        <fullName evidence="5">Acetylhydrolase</fullName>
    </submittedName>
</protein>
<dbReference type="GO" id="GO:0016042">
    <property type="term" value="P:lipid catabolic process"/>
    <property type="evidence" value="ECO:0007669"/>
    <property type="project" value="UniProtKB-KW"/>
</dbReference>
<accession>A0A6M9PWP5</accession>
<proteinExistence type="predicted"/>
<feature type="chain" id="PRO_5026963190" evidence="4">
    <location>
        <begin position="27"/>
        <end position="325"/>
    </location>
</feature>
<dbReference type="PROSITE" id="PS51318">
    <property type="entry name" value="TAT"/>
    <property type="match status" value="1"/>
</dbReference>
<keyword evidence="6" id="KW-1185">Reference proteome</keyword>
<dbReference type="Pfam" id="PF03403">
    <property type="entry name" value="PAF-AH_p_II"/>
    <property type="match status" value="1"/>
</dbReference>
<evidence type="ECO:0000256" key="2">
    <source>
        <dbReference type="ARBA" id="ARBA00022963"/>
    </source>
</evidence>
<dbReference type="PANTHER" id="PTHR10272">
    <property type="entry name" value="PLATELET-ACTIVATING FACTOR ACETYLHYDROLASE"/>
    <property type="match status" value="1"/>
</dbReference>
<dbReference type="Proteomes" id="UP000500806">
    <property type="component" value="Chromosome"/>
</dbReference>
<evidence type="ECO:0000256" key="3">
    <source>
        <dbReference type="ARBA" id="ARBA00023098"/>
    </source>
</evidence>
<name>A0A6M9PWP5_9BURK</name>
<evidence type="ECO:0000313" key="5">
    <source>
        <dbReference type="EMBL" id="QKM63185.1"/>
    </source>
</evidence>
<feature type="signal peptide" evidence="4">
    <location>
        <begin position="1"/>
        <end position="26"/>
    </location>
</feature>
<keyword evidence="3" id="KW-0443">Lipid metabolism</keyword>
<sequence length="325" mass="35684">MMNQSRRAFLRRAIATSSSIAIPALALHHSPSFGSTDRFSIHDQDWVDPARDRLVPVRLYMPMATENSAPIPLVIFSHGIGGSRLGYTYLGRYWASNGFASMHVQHIGSDRSIWFGNLFSLVSRLQEAAQEQEAIARTNDLRFALTRLLDSPLGGAIDSKNVIVAGHSYGSNTALLTSGARVHRNGAPMDLRDPRITAAILISTPPFYGQTALSTILESVAIPTLHVTATEDTIRIPGYYSGYEDRLAIFDAIGSKTKSLVVFEGGTHSIFTDRTNTGGAVLNQQIKEATQELSLGFLKQITRKQDSDILDWSERHKAILFKVVA</sequence>
<dbReference type="Gene3D" id="3.40.50.1820">
    <property type="entry name" value="alpha/beta hydrolase"/>
    <property type="match status" value="1"/>
</dbReference>
<dbReference type="RefSeq" id="WP_173943352.1">
    <property type="nucleotide sequence ID" value="NZ_CBCSCD010000001.1"/>
</dbReference>
<dbReference type="SUPFAM" id="SSF53474">
    <property type="entry name" value="alpha/beta-Hydrolases"/>
    <property type="match status" value="1"/>
</dbReference>
<evidence type="ECO:0000256" key="4">
    <source>
        <dbReference type="SAM" id="SignalP"/>
    </source>
</evidence>
<keyword evidence="1 5" id="KW-0378">Hydrolase</keyword>
<dbReference type="EMBL" id="CP028941">
    <property type="protein sequence ID" value="QKM63185.1"/>
    <property type="molecule type" value="Genomic_DNA"/>
</dbReference>
<reference evidence="5 6" key="1">
    <citation type="submission" date="2018-04" db="EMBL/GenBank/DDBJ databases">
        <title>Polynucleobacter sp. LimPoW16 genome.</title>
        <authorList>
            <person name="Hahn M.W."/>
        </authorList>
    </citation>
    <scope>NUCLEOTIDE SEQUENCE [LARGE SCALE GENOMIC DNA]</scope>
    <source>
        <strain evidence="5 6">LimPoW16</strain>
    </source>
</reference>
<dbReference type="InterPro" id="IPR029058">
    <property type="entry name" value="AB_hydrolase_fold"/>
</dbReference>
<keyword evidence="4" id="KW-0732">Signal</keyword>
<gene>
    <name evidence="5" type="ORF">DCO16_09070</name>
</gene>